<dbReference type="CDD" id="cd02440">
    <property type="entry name" value="AdoMet_MTases"/>
    <property type="match status" value="1"/>
</dbReference>
<reference evidence="3 4" key="1">
    <citation type="journal article" date="2014" name="Nature">
        <title>An environmental bacterial taxon with a large and distinct metabolic repertoire.</title>
        <authorList>
            <person name="Wilson M.C."/>
            <person name="Mori T."/>
            <person name="Ruckert C."/>
            <person name="Uria A.R."/>
            <person name="Helf M.J."/>
            <person name="Takada K."/>
            <person name="Gernert C."/>
            <person name="Steffens U.A."/>
            <person name="Heycke N."/>
            <person name="Schmitt S."/>
            <person name="Rinke C."/>
            <person name="Helfrich E.J."/>
            <person name="Brachmann A.O."/>
            <person name="Gurgui C."/>
            <person name="Wakimoto T."/>
            <person name="Kracht M."/>
            <person name="Crusemann M."/>
            <person name="Hentschel U."/>
            <person name="Abe I."/>
            <person name="Matsunaga S."/>
            <person name="Kalinowski J."/>
            <person name="Takeyama H."/>
            <person name="Piel J."/>
        </authorList>
    </citation>
    <scope>NUCLEOTIDE SEQUENCE [LARGE SCALE GENOMIC DNA]</scope>
    <source>
        <strain evidence="4">TSY2</strain>
    </source>
</reference>
<protein>
    <recommendedName>
        <fullName evidence="2">Methyltransferase type 11 domain-containing protein</fullName>
    </recommendedName>
</protein>
<dbReference type="InterPro" id="IPR013216">
    <property type="entry name" value="Methyltransf_11"/>
</dbReference>
<dbReference type="GO" id="GO:0008757">
    <property type="term" value="F:S-adenosylmethionine-dependent methyltransferase activity"/>
    <property type="evidence" value="ECO:0007669"/>
    <property type="project" value="InterPro"/>
</dbReference>
<dbReference type="Proteomes" id="UP000019140">
    <property type="component" value="Unassembled WGS sequence"/>
</dbReference>
<keyword evidence="4" id="KW-1185">Reference proteome</keyword>
<gene>
    <name evidence="3" type="ORF">ETSY2_30490</name>
</gene>
<keyword evidence="1" id="KW-0808">Transferase</keyword>
<dbReference type="Gene3D" id="3.40.50.150">
    <property type="entry name" value="Vaccinia Virus protein VP39"/>
    <property type="match status" value="1"/>
</dbReference>
<dbReference type="PANTHER" id="PTHR44068:SF11">
    <property type="entry name" value="GERANYL DIPHOSPHATE 2-C-METHYLTRANSFERASE"/>
    <property type="match status" value="1"/>
</dbReference>
<evidence type="ECO:0000259" key="2">
    <source>
        <dbReference type="Pfam" id="PF08241"/>
    </source>
</evidence>
<accession>W4M2F0</accession>
<dbReference type="HOGENOM" id="CLU_039068_6_2_7"/>
<dbReference type="EMBL" id="AZHX01001291">
    <property type="protein sequence ID" value="ETX04146.1"/>
    <property type="molecule type" value="Genomic_DNA"/>
</dbReference>
<dbReference type="InterPro" id="IPR029063">
    <property type="entry name" value="SAM-dependent_MTases_sf"/>
</dbReference>
<dbReference type="SUPFAM" id="SSF53335">
    <property type="entry name" value="S-adenosyl-L-methionine-dependent methyltransferases"/>
    <property type="match status" value="1"/>
</dbReference>
<dbReference type="AlphaFoldDB" id="W4M2F0"/>
<organism evidence="3 4">
    <name type="scientific">Candidatus Entotheonella gemina</name>
    <dbReference type="NCBI Taxonomy" id="1429439"/>
    <lineage>
        <taxon>Bacteria</taxon>
        <taxon>Pseudomonadati</taxon>
        <taxon>Nitrospinota/Tectimicrobiota group</taxon>
        <taxon>Candidatus Tectimicrobiota</taxon>
        <taxon>Candidatus Entotheonellia</taxon>
        <taxon>Candidatus Entotheonellales</taxon>
        <taxon>Candidatus Entotheonellaceae</taxon>
        <taxon>Candidatus Entotheonella</taxon>
    </lineage>
</organism>
<sequence>MSQQAIDAVKSYYNTKVESFFDVWGGEHIHYGIYHDDQESLSEASQRTVENMYALLTDVPANANVLDLGSGFGGASRFLTGKGHRVTCVDVSSENNRINRQLSAEQGIDAITILEEPFESLSLPDKTFDVVWSQEAICHSAALEKVFSEALRVLKAGGEFVLGNTCCSESIPADVLEKLNQRNPMTLQTIDFHSKLAMSLGFEESVCMDMSDQLSLHYSKMLQEARAKEAVMVARDGQAYFDRVVRGLAYWMHMCDEGYLAWGIWKFVKPSIEGAQ</sequence>
<evidence type="ECO:0000313" key="4">
    <source>
        <dbReference type="Proteomes" id="UP000019140"/>
    </source>
</evidence>
<proteinExistence type="predicted"/>
<evidence type="ECO:0000256" key="1">
    <source>
        <dbReference type="ARBA" id="ARBA00022679"/>
    </source>
</evidence>
<dbReference type="PANTHER" id="PTHR44068">
    <property type="entry name" value="ZGC:194242"/>
    <property type="match status" value="1"/>
</dbReference>
<comment type="caution">
    <text evidence="3">The sequence shown here is derived from an EMBL/GenBank/DDBJ whole genome shotgun (WGS) entry which is preliminary data.</text>
</comment>
<evidence type="ECO:0000313" key="3">
    <source>
        <dbReference type="EMBL" id="ETX04146.1"/>
    </source>
</evidence>
<name>W4M2F0_9BACT</name>
<dbReference type="InterPro" id="IPR050447">
    <property type="entry name" value="Erg6_SMT_methyltransf"/>
</dbReference>
<feature type="domain" description="Methyltransferase type 11" evidence="2">
    <location>
        <begin position="66"/>
        <end position="162"/>
    </location>
</feature>
<dbReference type="Pfam" id="PF08241">
    <property type="entry name" value="Methyltransf_11"/>
    <property type="match status" value="1"/>
</dbReference>